<organism evidence="1 2">
    <name type="scientific">Oryza sativa subsp. japonica</name>
    <name type="common">Rice</name>
    <dbReference type="NCBI Taxonomy" id="39947"/>
    <lineage>
        <taxon>Eukaryota</taxon>
        <taxon>Viridiplantae</taxon>
        <taxon>Streptophyta</taxon>
        <taxon>Embryophyta</taxon>
        <taxon>Tracheophyta</taxon>
        <taxon>Spermatophyta</taxon>
        <taxon>Magnoliopsida</taxon>
        <taxon>Liliopsida</taxon>
        <taxon>Poales</taxon>
        <taxon>Poaceae</taxon>
        <taxon>BOP clade</taxon>
        <taxon>Oryzoideae</taxon>
        <taxon>Oryzeae</taxon>
        <taxon>Oryzinae</taxon>
        <taxon>Oryza</taxon>
        <taxon>Oryza sativa</taxon>
    </lineage>
</organism>
<reference evidence="2" key="2">
    <citation type="journal article" date="2008" name="Nucleic Acids Res.">
        <title>The rice annotation project database (RAP-DB): 2008 update.</title>
        <authorList>
            <consortium name="The rice annotation project (RAP)"/>
        </authorList>
    </citation>
    <scope>GENOME REANNOTATION</scope>
    <source>
        <strain evidence="2">cv. Nipponbare</strain>
    </source>
</reference>
<dbReference type="Proteomes" id="UP000000763">
    <property type="component" value="Chromosome 6"/>
</dbReference>
<evidence type="ECO:0000313" key="2">
    <source>
        <dbReference type="Proteomes" id="UP000000763"/>
    </source>
</evidence>
<protein>
    <submittedName>
        <fullName evidence="1">Uncharacterized protein</fullName>
    </submittedName>
</protein>
<reference evidence="2" key="1">
    <citation type="journal article" date="2005" name="Nature">
        <title>The map-based sequence of the rice genome.</title>
        <authorList>
            <consortium name="International rice genome sequencing project (IRGSP)"/>
            <person name="Matsumoto T."/>
            <person name="Wu J."/>
            <person name="Kanamori H."/>
            <person name="Katayose Y."/>
            <person name="Fujisawa M."/>
            <person name="Namiki N."/>
            <person name="Mizuno H."/>
            <person name="Yamamoto K."/>
            <person name="Antonio B.A."/>
            <person name="Baba T."/>
            <person name="Sakata K."/>
            <person name="Nagamura Y."/>
            <person name="Aoki H."/>
            <person name="Arikawa K."/>
            <person name="Arita K."/>
            <person name="Bito T."/>
            <person name="Chiden Y."/>
            <person name="Fujitsuka N."/>
            <person name="Fukunaka R."/>
            <person name="Hamada M."/>
            <person name="Harada C."/>
            <person name="Hayashi A."/>
            <person name="Hijishita S."/>
            <person name="Honda M."/>
            <person name="Hosokawa S."/>
            <person name="Ichikawa Y."/>
            <person name="Idonuma A."/>
            <person name="Iijima M."/>
            <person name="Ikeda M."/>
            <person name="Ikeno M."/>
            <person name="Ito K."/>
            <person name="Ito S."/>
            <person name="Ito T."/>
            <person name="Ito Y."/>
            <person name="Ito Y."/>
            <person name="Iwabuchi A."/>
            <person name="Kamiya K."/>
            <person name="Karasawa W."/>
            <person name="Kurita K."/>
            <person name="Katagiri S."/>
            <person name="Kikuta A."/>
            <person name="Kobayashi H."/>
            <person name="Kobayashi N."/>
            <person name="Machita K."/>
            <person name="Maehara T."/>
            <person name="Masukawa M."/>
            <person name="Mizubayashi T."/>
            <person name="Mukai Y."/>
            <person name="Nagasaki H."/>
            <person name="Nagata Y."/>
            <person name="Naito S."/>
            <person name="Nakashima M."/>
            <person name="Nakama Y."/>
            <person name="Nakamichi Y."/>
            <person name="Nakamura M."/>
            <person name="Meguro A."/>
            <person name="Negishi M."/>
            <person name="Ohta I."/>
            <person name="Ohta T."/>
            <person name="Okamoto M."/>
            <person name="Ono N."/>
            <person name="Saji S."/>
            <person name="Sakaguchi M."/>
            <person name="Sakai K."/>
            <person name="Shibata M."/>
            <person name="Shimokawa T."/>
            <person name="Song J."/>
            <person name="Takazaki Y."/>
            <person name="Terasawa K."/>
            <person name="Tsugane M."/>
            <person name="Tsuji K."/>
            <person name="Ueda S."/>
            <person name="Waki K."/>
            <person name="Yamagata H."/>
            <person name="Yamamoto M."/>
            <person name="Yamamoto S."/>
            <person name="Yamane H."/>
            <person name="Yoshiki S."/>
            <person name="Yoshihara R."/>
            <person name="Yukawa K."/>
            <person name="Zhong H."/>
            <person name="Yano M."/>
            <person name="Yuan Q."/>
            <person name="Ouyang S."/>
            <person name="Liu J."/>
            <person name="Jones K.M."/>
            <person name="Gansberger K."/>
            <person name="Moffat K."/>
            <person name="Hill J."/>
            <person name="Bera J."/>
            <person name="Fadrosh D."/>
            <person name="Jin S."/>
            <person name="Johri S."/>
            <person name="Kim M."/>
            <person name="Overton L."/>
            <person name="Reardon M."/>
            <person name="Tsitrin T."/>
            <person name="Vuong H."/>
            <person name="Weaver B."/>
            <person name="Ciecko A."/>
            <person name="Tallon L."/>
            <person name="Jackson J."/>
            <person name="Pai G."/>
            <person name="Aken S.V."/>
            <person name="Utterback T."/>
            <person name="Reidmuller S."/>
            <person name="Feldblyum T."/>
            <person name="Hsiao J."/>
            <person name="Zismann V."/>
            <person name="Iobst S."/>
            <person name="de Vazeille A.R."/>
            <person name="Buell C.R."/>
            <person name="Ying K."/>
            <person name="Li Y."/>
            <person name="Lu T."/>
            <person name="Huang Y."/>
            <person name="Zhao Q."/>
            <person name="Feng Q."/>
            <person name="Zhang L."/>
            <person name="Zhu J."/>
            <person name="Weng Q."/>
            <person name="Mu J."/>
            <person name="Lu Y."/>
            <person name="Fan D."/>
            <person name="Liu Y."/>
            <person name="Guan J."/>
            <person name="Zhang Y."/>
            <person name="Yu S."/>
            <person name="Liu X."/>
            <person name="Zhang Y."/>
            <person name="Hong G."/>
            <person name="Han B."/>
            <person name="Choisne N."/>
            <person name="Demange N."/>
            <person name="Orjeda G."/>
            <person name="Samain S."/>
            <person name="Cattolico L."/>
            <person name="Pelletier E."/>
            <person name="Couloux A."/>
            <person name="Segurens B."/>
            <person name="Wincker P."/>
            <person name="D'Hont A."/>
            <person name="Scarpelli C."/>
            <person name="Weissenbach J."/>
            <person name="Salanoubat M."/>
            <person name="Quetier F."/>
            <person name="Yu Y."/>
            <person name="Kim H.R."/>
            <person name="Rambo T."/>
            <person name="Currie J."/>
            <person name="Collura K."/>
            <person name="Luo M."/>
            <person name="Yang T."/>
            <person name="Ammiraju J.S.S."/>
            <person name="Engler F."/>
            <person name="Soderlund C."/>
            <person name="Wing R.A."/>
            <person name="Palmer L.E."/>
            <person name="de la Bastide M."/>
            <person name="Spiegel L."/>
            <person name="Nascimento L."/>
            <person name="Zutavern T."/>
            <person name="O'Shaughnessy A."/>
            <person name="Dike S."/>
            <person name="Dedhia N."/>
            <person name="Preston R."/>
            <person name="Balija V."/>
            <person name="McCombie W.R."/>
            <person name="Chow T."/>
            <person name="Chen H."/>
            <person name="Chung M."/>
            <person name="Chen C."/>
            <person name="Shaw J."/>
            <person name="Wu H."/>
            <person name="Hsiao K."/>
            <person name="Chao Y."/>
            <person name="Chu M."/>
            <person name="Cheng C."/>
            <person name="Hour A."/>
            <person name="Lee P."/>
            <person name="Lin S."/>
            <person name="Lin Y."/>
            <person name="Liou J."/>
            <person name="Liu S."/>
            <person name="Hsing Y."/>
            <person name="Raghuvanshi S."/>
            <person name="Mohanty A."/>
            <person name="Bharti A.K."/>
            <person name="Gaur A."/>
            <person name="Gupta V."/>
            <person name="Kumar D."/>
            <person name="Ravi V."/>
            <person name="Vij S."/>
            <person name="Kapur A."/>
            <person name="Khurana P."/>
            <person name="Khurana P."/>
            <person name="Khurana J.P."/>
            <person name="Tyagi A.K."/>
            <person name="Gaikwad K."/>
            <person name="Singh A."/>
            <person name="Dalal V."/>
            <person name="Srivastava S."/>
            <person name="Dixit A."/>
            <person name="Pal A.K."/>
            <person name="Ghazi I.A."/>
            <person name="Yadav M."/>
            <person name="Pandit A."/>
            <person name="Bhargava A."/>
            <person name="Sureshbabu K."/>
            <person name="Batra K."/>
            <person name="Sharma T.R."/>
            <person name="Mohapatra T."/>
            <person name="Singh N.K."/>
            <person name="Messing J."/>
            <person name="Nelson A.B."/>
            <person name="Fuks G."/>
            <person name="Kavchok S."/>
            <person name="Keizer G."/>
            <person name="Linton E."/>
            <person name="Llaca V."/>
            <person name="Song R."/>
            <person name="Tanyolac B."/>
            <person name="Young S."/>
            <person name="Ho-Il K."/>
            <person name="Hahn J.H."/>
            <person name="Sangsakoo G."/>
            <person name="Vanavichit A."/>
            <person name="de Mattos Luiz.A.T."/>
            <person name="Zimmer P.D."/>
            <person name="Malone G."/>
            <person name="Dellagostin O."/>
            <person name="de Oliveira A.C."/>
            <person name="Bevan M."/>
            <person name="Bancroft I."/>
            <person name="Minx P."/>
            <person name="Cordum H."/>
            <person name="Wilson R."/>
            <person name="Cheng Z."/>
            <person name="Jin W."/>
            <person name="Jiang J."/>
            <person name="Leong S.A."/>
            <person name="Iwama H."/>
            <person name="Gojobori T."/>
            <person name="Itoh T."/>
            <person name="Niimura Y."/>
            <person name="Fujii Y."/>
            <person name="Habara T."/>
            <person name="Sakai H."/>
            <person name="Sato Y."/>
            <person name="Wilson G."/>
            <person name="Kumar K."/>
            <person name="McCouch S."/>
            <person name="Juretic N."/>
            <person name="Hoen D."/>
            <person name="Wright S."/>
            <person name="Bruskiewich R."/>
            <person name="Bureau T."/>
            <person name="Miyao A."/>
            <person name="Hirochika H."/>
            <person name="Nishikawa T."/>
            <person name="Kadowaki K."/>
            <person name="Sugiura M."/>
            <person name="Burr B."/>
            <person name="Sasaki T."/>
        </authorList>
    </citation>
    <scope>NUCLEOTIDE SEQUENCE [LARGE SCALE GENOMIC DNA]</scope>
    <source>
        <strain evidence="2">cv. Nipponbare</strain>
    </source>
</reference>
<name>Q69XT4_ORYSJ</name>
<dbReference type="AlphaFoldDB" id="Q69XT4"/>
<gene>
    <name evidence="1" type="primary">P0613F06.28</name>
</gene>
<proteinExistence type="predicted"/>
<accession>Q69XT4</accession>
<sequence length="61" mass="7230">MARPRKTGSDSWQCRIGLCSATRAASLLGVRRWSRDYFKAYPVVWRLWVPHTYTAWLSDWL</sequence>
<evidence type="ECO:0000313" key="1">
    <source>
        <dbReference type="EMBL" id="BAD35393.1"/>
    </source>
</evidence>
<dbReference type="EMBL" id="AP003545">
    <property type="protein sequence ID" value="BAD35393.1"/>
    <property type="molecule type" value="Genomic_DNA"/>
</dbReference>